<evidence type="ECO:0000313" key="7">
    <source>
        <dbReference type="EMBL" id="EHQ36394.1"/>
    </source>
</evidence>
<dbReference type="HOGENOM" id="CLU_039483_2_3_2"/>
<dbReference type="Pfam" id="PF01061">
    <property type="entry name" value="ABC2_membrane"/>
    <property type="match status" value="1"/>
</dbReference>
<evidence type="ECO:0000256" key="5">
    <source>
        <dbReference type="SAM" id="Phobius"/>
    </source>
</evidence>
<dbReference type="InterPro" id="IPR000412">
    <property type="entry name" value="ABC_2_transport"/>
</dbReference>
<feature type="transmembrane region" description="Helical" evidence="5">
    <location>
        <begin position="139"/>
        <end position="160"/>
    </location>
</feature>
<dbReference type="EMBL" id="CM001436">
    <property type="protein sequence ID" value="EHQ36394.1"/>
    <property type="molecule type" value="Genomic_DNA"/>
</dbReference>
<feature type="transmembrane region" description="Helical" evidence="5">
    <location>
        <begin position="104"/>
        <end position="133"/>
    </location>
</feature>
<organism evidence="7 8">
    <name type="scientific">Methanoplanus limicola DSM 2279</name>
    <dbReference type="NCBI Taxonomy" id="937775"/>
    <lineage>
        <taxon>Archaea</taxon>
        <taxon>Methanobacteriati</taxon>
        <taxon>Methanobacteriota</taxon>
        <taxon>Stenosarchaea group</taxon>
        <taxon>Methanomicrobia</taxon>
        <taxon>Methanomicrobiales</taxon>
        <taxon>Methanomicrobiaceae</taxon>
        <taxon>Methanoplanus</taxon>
    </lineage>
</organism>
<dbReference type="STRING" id="937775.Metlim_2340"/>
<feature type="domain" description="ABC transmembrane type-2" evidence="6">
    <location>
        <begin position="23"/>
        <end position="251"/>
    </location>
</feature>
<evidence type="ECO:0000256" key="4">
    <source>
        <dbReference type="ARBA" id="ARBA00023136"/>
    </source>
</evidence>
<keyword evidence="3 5" id="KW-1133">Transmembrane helix</keyword>
<dbReference type="InterPro" id="IPR047817">
    <property type="entry name" value="ABC2_TM_bact-type"/>
</dbReference>
<dbReference type="GO" id="GO:0140359">
    <property type="term" value="F:ABC-type transporter activity"/>
    <property type="evidence" value="ECO:0007669"/>
    <property type="project" value="InterPro"/>
</dbReference>
<proteinExistence type="predicted"/>
<dbReference type="RefSeq" id="WP_004078650.1">
    <property type="nucleotide sequence ID" value="NZ_CM001436.1"/>
</dbReference>
<dbReference type="InterPro" id="IPR051784">
    <property type="entry name" value="Nod_factor_ABC_transporter"/>
</dbReference>
<keyword evidence="2 5" id="KW-0812">Transmembrane</keyword>
<evidence type="ECO:0000256" key="3">
    <source>
        <dbReference type="ARBA" id="ARBA00022989"/>
    </source>
</evidence>
<dbReference type="OrthoDB" id="147058at2157"/>
<dbReference type="PANTHER" id="PTHR43229:SF2">
    <property type="entry name" value="NODULATION PROTEIN J"/>
    <property type="match status" value="1"/>
</dbReference>
<keyword evidence="8" id="KW-1185">Reference proteome</keyword>
<dbReference type="PANTHER" id="PTHR43229">
    <property type="entry name" value="NODULATION PROTEIN J"/>
    <property type="match status" value="1"/>
</dbReference>
<dbReference type="PATRIC" id="fig|937775.9.peg.2644"/>
<sequence>MIQPVAVYVLWLREMKKFVRAKSRVVGAIAMPAFMLVFLGLGFRRVEVPGLPESVGYLQYLVPGILGMTLLFTGAFVGMSVLMDRQFGFLKEVMVTPASRVSIVLGRISGGATTSIIQALMMLFISVFLGFHLPSLPDILISVFVMLLISIIFICIGLILSSVMKDMHGFNTMTNFIVFPIFLLSGALFPVENLPAPIRVFSYIDPLTYGVDALRGLMIGYSAFPLGFNLTVLVIVASAMIWISSISFKKSKPV</sequence>
<evidence type="ECO:0000256" key="2">
    <source>
        <dbReference type="ARBA" id="ARBA00022692"/>
    </source>
</evidence>
<dbReference type="InParanoid" id="H1Z249"/>
<dbReference type="PROSITE" id="PS51012">
    <property type="entry name" value="ABC_TM2"/>
    <property type="match status" value="1"/>
</dbReference>
<feature type="transmembrane region" description="Helical" evidence="5">
    <location>
        <begin position="172"/>
        <end position="191"/>
    </location>
</feature>
<keyword evidence="4 5" id="KW-0472">Membrane</keyword>
<evidence type="ECO:0000313" key="8">
    <source>
        <dbReference type="Proteomes" id="UP000005741"/>
    </source>
</evidence>
<evidence type="ECO:0000256" key="1">
    <source>
        <dbReference type="ARBA" id="ARBA00004141"/>
    </source>
</evidence>
<comment type="subcellular location">
    <subcellularLocation>
        <location evidence="1">Membrane</location>
        <topology evidence="1">Multi-pass membrane protein</topology>
    </subcellularLocation>
</comment>
<reference evidence="7 8" key="1">
    <citation type="submission" date="2011-10" db="EMBL/GenBank/DDBJ databases">
        <title>The Improved High-Quality Draft genome of Methanoplanus limicola DSM 2279.</title>
        <authorList>
            <consortium name="US DOE Joint Genome Institute (JGI-PGF)"/>
            <person name="Lucas S."/>
            <person name="Copeland A."/>
            <person name="Lapidus A."/>
            <person name="Glavina del Rio T."/>
            <person name="Dalin E."/>
            <person name="Tice H."/>
            <person name="Bruce D."/>
            <person name="Goodwin L."/>
            <person name="Pitluck S."/>
            <person name="Peters L."/>
            <person name="Mikhailova N."/>
            <person name="Lu M."/>
            <person name="Kyrpides N."/>
            <person name="Mavromatis K."/>
            <person name="Ivanova N."/>
            <person name="Markowitz V."/>
            <person name="Cheng J.-F."/>
            <person name="Hugenholtz P."/>
            <person name="Woyke T."/>
            <person name="Wu D."/>
            <person name="Wirth R."/>
            <person name="Brambilla E.-M."/>
            <person name="Klenk H.-P."/>
            <person name="Eisen J.A."/>
        </authorList>
    </citation>
    <scope>NUCLEOTIDE SEQUENCE [LARGE SCALE GENOMIC DNA]</scope>
    <source>
        <strain evidence="7 8">DSM 2279</strain>
    </source>
</reference>
<protein>
    <submittedName>
        <fullName evidence="7">ABC-2 type transporter</fullName>
    </submittedName>
</protein>
<accession>H1Z249</accession>
<name>H1Z249_9EURY</name>
<gene>
    <name evidence="7" type="ORF">Metlim_2340</name>
</gene>
<dbReference type="InterPro" id="IPR013525">
    <property type="entry name" value="ABC2_TM"/>
</dbReference>
<dbReference type="AlphaFoldDB" id="H1Z249"/>
<dbReference type="Proteomes" id="UP000005741">
    <property type="component" value="Chromosome"/>
</dbReference>
<feature type="transmembrane region" description="Helical" evidence="5">
    <location>
        <begin position="63"/>
        <end position="83"/>
    </location>
</feature>
<feature type="transmembrane region" description="Helical" evidence="5">
    <location>
        <begin position="25"/>
        <end position="43"/>
    </location>
</feature>
<evidence type="ECO:0000259" key="6">
    <source>
        <dbReference type="PROSITE" id="PS51012"/>
    </source>
</evidence>
<feature type="transmembrane region" description="Helical" evidence="5">
    <location>
        <begin position="219"/>
        <end position="243"/>
    </location>
</feature>
<dbReference type="PIRSF" id="PIRSF006648">
    <property type="entry name" value="DrrB"/>
    <property type="match status" value="1"/>
</dbReference>
<dbReference type="GO" id="GO:0043190">
    <property type="term" value="C:ATP-binding cassette (ABC) transporter complex"/>
    <property type="evidence" value="ECO:0007669"/>
    <property type="project" value="InterPro"/>
</dbReference>
<dbReference type="PRINTS" id="PR00164">
    <property type="entry name" value="ABC2TRNSPORT"/>
</dbReference>